<proteinExistence type="predicted"/>
<sequence>MRSAGKNIARCWQWPASLGRHWLCSTYPQNLWITLFMKLGDQAVSRANTGLQGLFKKYLR</sequence>
<gene>
    <name evidence="1" type="ORF">JAJ28_002825</name>
</gene>
<evidence type="ECO:0000313" key="1">
    <source>
        <dbReference type="EMBL" id="HAT6345071.1"/>
    </source>
</evidence>
<dbReference type="Proteomes" id="UP000859505">
    <property type="component" value="Unassembled WGS sequence"/>
</dbReference>
<accession>A0AAD3UBT0</accession>
<reference evidence="1" key="1">
    <citation type="journal article" date="2018" name="Genome Biol.">
        <title>SKESA: strategic k-mer extension for scrupulous assemblies.</title>
        <authorList>
            <person name="Souvorov A."/>
            <person name="Agarwala R."/>
            <person name="Lipman D.J."/>
        </authorList>
    </citation>
    <scope>NUCLEOTIDE SEQUENCE</scope>
    <source>
        <strain evidence="1">OLC2673_Aeromonas</strain>
    </source>
</reference>
<evidence type="ECO:0000313" key="2">
    <source>
        <dbReference type="Proteomes" id="UP000859505"/>
    </source>
</evidence>
<dbReference type="EMBL" id="DACTUL010000022">
    <property type="protein sequence ID" value="HAT6345071.1"/>
    <property type="molecule type" value="Genomic_DNA"/>
</dbReference>
<protein>
    <submittedName>
        <fullName evidence="1">Uncharacterized protein</fullName>
    </submittedName>
</protein>
<name>A0AAD3UBT0_AERHY</name>
<dbReference type="AlphaFoldDB" id="A0AAD3UBT0"/>
<reference evidence="1" key="2">
    <citation type="submission" date="2020-01" db="EMBL/GenBank/DDBJ databases">
        <authorList>
            <consortium name="NCBI Pathogen Detection Project"/>
        </authorList>
    </citation>
    <scope>NUCLEOTIDE SEQUENCE</scope>
    <source>
        <strain evidence="1">OLC2673_Aeromonas</strain>
    </source>
</reference>
<comment type="caution">
    <text evidence="1">The sequence shown here is derived from an EMBL/GenBank/DDBJ whole genome shotgun (WGS) entry which is preliminary data.</text>
</comment>
<organism evidence="1 2">
    <name type="scientific">Aeromonas hydrophila</name>
    <dbReference type="NCBI Taxonomy" id="644"/>
    <lineage>
        <taxon>Bacteria</taxon>
        <taxon>Pseudomonadati</taxon>
        <taxon>Pseudomonadota</taxon>
        <taxon>Gammaproteobacteria</taxon>
        <taxon>Aeromonadales</taxon>
        <taxon>Aeromonadaceae</taxon>
        <taxon>Aeromonas</taxon>
    </lineage>
</organism>